<organism evidence="2 3">
    <name type="scientific">Agrocybe chaxingu</name>
    <dbReference type="NCBI Taxonomy" id="84603"/>
    <lineage>
        <taxon>Eukaryota</taxon>
        <taxon>Fungi</taxon>
        <taxon>Dikarya</taxon>
        <taxon>Basidiomycota</taxon>
        <taxon>Agaricomycotina</taxon>
        <taxon>Agaricomycetes</taxon>
        <taxon>Agaricomycetidae</taxon>
        <taxon>Agaricales</taxon>
        <taxon>Agaricineae</taxon>
        <taxon>Strophariaceae</taxon>
        <taxon>Agrocybe</taxon>
    </lineage>
</organism>
<feature type="domain" description="Fungal-type protein kinase" evidence="1">
    <location>
        <begin position="8"/>
        <end position="132"/>
    </location>
</feature>
<protein>
    <recommendedName>
        <fullName evidence="1">Fungal-type protein kinase domain-containing protein</fullName>
    </recommendedName>
</protein>
<evidence type="ECO:0000313" key="3">
    <source>
        <dbReference type="Proteomes" id="UP001148786"/>
    </source>
</evidence>
<dbReference type="SUPFAM" id="SSF56112">
    <property type="entry name" value="Protein kinase-like (PK-like)"/>
    <property type="match status" value="1"/>
</dbReference>
<dbReference type="PANTHER" id="PTHR38248:SF2">
    <property type="entry name" value="FUNK1 11"/>
    <property type="match status" value="1"/>
</dbReference>
<dbReference type="EMBL" id="JANKHO010001596">
    <property type="protein sequence ID" value="KAJ3500492.1"/>
    <property type="molecule type" value="Genomic_DNA"/>
</dbReference>
<dbReference type="Proteomes" id="UP001148786">
    <property type="component" value="Unassembled WGS sequence"/>
</dbReference>
<dbReference type="Pfam" id="PF17667">
    <property type="entry name" value="Pkinase_fungal"/>
    <property type="match status" value="1"/>
</dbReference>
<dbReference type="OrthoDB" id="5569250at2759"/>
<comment type="caution">
    <text evidence="2">The sequence shown here is derived from an EMBL/GenBank/DDBJ whole genome shotgun (WGS) entry which is preliminary data.</text>
</comment>
<dbReference type="InterPro" id="IPR040976">
    <property type="entry name" value="Pkinase_fungal"/>
</dbReference>
<name>A0A9W8MT81_9AGAR</name>
<evidence type="ECO:0000313" key="2">
    <source>
        <dbReference type="EMBL" id="KAJ3500492.1"/>
    </source>
</evidence>
<dbReference type="InterPro" id="IPR011009">
    <property type="entry name" value="Kinase-like_dom_sf"/>
</dbReference>
<sequence length="244" mass="29080">MQNRCESRRNRLPRPIVVQELEPFGTALSGKDFVEAWSDTVQRHRVLHRQGIDTGDPRLWNILYDRTKRSTILTDFDLRDTPDFLPSYSYAGRTGAIPFMAIELLSEKHENAAFRRTYRHELEAFVWVLLFVLRRYNDKTLVEDIGNTCIWFTPEYRECFIYKWAITSKPTLLAVQESFKAQSWLVKSLLLWVYKMFDERQRESRAWERKGQPVPELLEEEEEQLIEDLLAIVEEQTDRDQDDE</sequence>
<dbReference type="PANTHER" id="PTHR38248">
    <property type="entry name" value="FUNK1 6"/>
    <property type="match status" value="1"/>
</dbReference>
<gene>
    <name evidence="2" type="ORF">NLJ89_g9772</name>
</gene>
<accession>A0A9W8MT81</accession>
<dbReference type="AlphaFoldDB" id="A0A9W8MT81"/>
<evidence type="ECO:0000259" key="1">
    <source>
        <dbReference type="Pfam" id="PF17667"/>
    </source>
</evidence>
<reference evidence="2" key="1">
    <citation type="submission" date="2022-07" db="EMBL/GenBank/DDBJ databases">
        <title>Genome Sequence of Agrocybe chaxingu.</title>
        <authorList>
            <person name="Buettner E."/>
        </authorList>
    </citation>
    <scope>NUCLEOTIDE SEQUENCE</scope>
    <source>
        <strain evidence="2">MP-N11</strain>
    </source>
</reference>
<proteinExistence type="predicted"/>
<keyword evidence="3" id="KW-1185">Reference proteome</keyword>